<proteinExistence type="predicted"/>
<gene>
    <name evidence="1" type="ORF">ISREJYDI_CDS0033</name>
</gene>
<reference evidence="1 2" key="1">
    <citation type="submission" date="2024-03" db="EMBL/GenBank/DDBJ databases">
        <title>Complete Genome Sequence of a Pseudomonas fluorescens Bacteriophage UNO-G1W1 isolated from freshwater ice in Nebraska.</title>
        <authorList>
            <person name="Neville A.J."/>
            <person name="Schulze T.T."/>
            <person name="Davis P.H."/>
        </authorList>
    </citation>
    <scope>NUCLEOTIDE SEQUENCE [LARGE SCALE GENOMIC DNA]</scope>
</reference>
<accession>A0AAX4QNE9</accession>
<dbReference type="EMBL" id="PP551948">
    <property type="protein sequence ID" value="XAI98134.1"/>
    <property type="molecule type" value="Genomic_DNA"/>
</dbReference>
<name>A0AAX4QNE9_9CAUD</name>
<sequence>MQRLSSLYHRHTVSFRNSFDTFQCFVKDRSTSFQANNTQRFKLVLHLVGCVAAGYNVALHITFGAVDAVDGEVRQSQLAVGFLTSALGEDDASVVAAFSRQQVLHASVGQVELDPTLLGVLRFPNQMLCSVQVEFDFGHVERTTLSHLFLRCVRFDVREYEGFRPRCQLLFQIFYSQTTCSQQALQFQHRFALAMLLSNSAHDRVQSLFGDAFVQHFQKDSLKASTSRGHVLNLARGDSDSTGQGELTLSILCNPVTQHHFPASTQLLLFQMVDDTCDSISASFVDVHNPLFVSQSVDGTLTVEGYNALSFTDFTNDSGDLVFSLHVVLLLDSENGTDDKAASDDTCEVLAVVQV</sequence>
<evidence type="ECO:0000313" key="1">
    <source>
        <dbReference type="EMBL" id="XAI98134.1"/>
    </source>
</evidence>
<protein>
    <recommendedName>
        <fullName evidence="3">Tail fiber protein</fullName>
    </recommendedName>
</protein>
<keyword evidence="2" id="KW-1185">Reference proteome</keyword>
<evidence type="ECO:0008006" key="3">
    <source>
        <dbReference type="Google" id="ProtNLM"/>
    </source>
</evidence>
<dbReference type="Proteomes" id="UP001447006">
    <property type="component" value="Segment"/>
</dbReference>
<evidence type="ECO:0000313" key="2">
    <source>
        <dbReference type="Proteomes" id="UP001447006"/>
    </source>
</evidence>
<organism evidence="1 2">
    <name type="scientific">Pseudomonas phage UNO-G1W1</name>
    <dbReference type="NCBI Taxonomy" id="3136609"/>
    <lineage>
        <taxon>Viruses</taxon>
        <taxon>Duplodnaviria</taxon>
        <taxon>Heunggongvirae</taxon>
        <taxon>Uroviricota</taxon>
        <taxon>Caudoviricetes</taxon>
        <taxon>Vandenendeviridae</taxon>
        <taxon>Gorskivirinae</taxon>
        <taxon>Omahavirus</taxon>
        <taxon>Omahavirus UNOG1W1</taxon>
    </lineage>
</organism>